<dbReference type="InterPro" id="IPR024060">
    <property type="entry name" value="Ureidoglycolate_lyase_dom_sf"/>
</dbReference>
<dbReference type="GO" id="GO:0006144">
    <property type="term" value="P:purine nucleobase metabolic process"/>
    <property type="evidence" value="ECO:0007669"/>
    <property type="project" value="UniProtKB-KW"/>
</dbReference>
<dbReference type="SUPFAM" id="SSF51182">
    <property type="entry name" value="RmlC-like cupins"/>
    <property type="match status" value="1"/>
</dbReference>
<dbReference type="InterPro" id="IPR047233">
    <property type="entry name" value="UAH_cupin"/>
</dbReference>
<sequence>MKLVPLTPGAAEPFAYSVRAIGGKATEAPLVAEVGDVPGRHVFTVLAPQPVPPDAIELTFLERHPHSTQTFLPIKVGRWLVVVAPKLPTGAPDLDGVEAYLAGPGDAICIARDAWHAGLTVLDEPAEVGMLMWRSDKGDDGVVFNLDKPIRLKI</sequence>
<dbReference type="RefSeq" id="WP_049704883.1">
    <property type="nucleotide sequence ID" value="NZ_BMFM01000001.1"/>
</dbReference>
<evidence type="ECO:0000313" key="6">
    <source>
        <dbReference type="Proteomes" id="UP000321062"/>
    </source>
</evidence>
<comment type="subunit">
    <text evidence="1">Homodimer.</text>
</comment>
<evidence type="ECO:0000313" key="5">
    <source>
        <dbReference type="EMBL" id="QEE20316.1"/>
    </source>
</evidence>
<dbReference type="KEGG" id="yti:FNA67_09075"/>
<proteinExistence type="predicted"/>
<name>A0A5B9DMR9_9HYPH</name>
<dbReference type="GO" id="GO:0004848">
    <property type="term" value="F:ureidoglycolate hydrolase activity"/>
    <property type="evidence" value="ECO:0007669"/>
    <property type="project" value="InterPro"/>
</dbReference>
<keyword evidence="3" id="KW-0456">Lyase</keyword>
<organism evidence="5 6">
    <name type="scientific">Paradevosia tibetensis</name>
    <dbReference type="NCBI Taxonomy" id="1447062"/>
    <lineage>
        <taxon>Bacteria</taxon>
        <taxon>Pseudomonadati</taxon>
        <taxon>Pseudomonadota</taxon>
        <taxon>Alphaproteobacteria</taxon>
        <taxon>Hyphomicrobiales</taxon>
        <taxon>Devosiaceae</taxon>
        <taxon>Paradevosia</taxon>
    </lineage>
</organism>
<dbReference type="InterPro" id="IPR007247">
    <property type="entry name" value="Ureidogly_lyase"/>
</dbReference>
<dbReference type="GO" id="GO:0000256">
    <property type="term" value="P:allantoin catabolic process"/>
    <property type="evidence" value="ECO:0007669"/>
    <property type="project" value="InterPro"/>
</dbReference>
<evidence type="ECO:0000256" key="1">
    <source>
        <dbReference type="ARBA" id="ARBA00011738"/>
    </source>
</evidence>
<evidence type="ECO:0000256" key="2">
    <source>
        <dbReference type="ARBA" id="ARBA00022631"/>
    </source>
</evidence>
<dbReference type="EMBL" id="CP041690">
    <property type="protein sequence ID" value="QEE20316.1"/>
    <property type="molecule type" value="Genomic_DNA"/>
</dbReference>
<evidence type="ECO:0000256" key="4">
    <source>
        <dbReference type="ARBA" id="ARBA00047684"/>
    </source>
</evidence>
<dbReference type="InterPro" id="IPR011051">
    <property type="entry name" value="RmlC_Cupin_sf"/>
</dbReference>
<dbReference type="PANTHER" id="PTHR21221:SF1">
    <property type="entry name" value="UREIDOGLYCOLATE LYASE"/>
    <property type="match status" value="1"/>
</dbReference>
<keyword evidence="6" id="KW-1185">Reference proteome</keyword>
<keyword evidence="2" id="KW-0659">Purine metabolism</keyword>
<accession>A0A5B9DMR9</accession>
<dbReference type="Gene3D" id="2.60.120.480">
    <property type="entry name" value="Ureidoglycolate hydrolase"/>
    <property type="match status" value="1"/>
</dbReference>
<protein>
    <submittedName>
        <fullName evidence="5">Uncharacterized protein</fullName>
    </submittedName>
</protein>
<dbReference type="Pfam" id="PF04115">
    <property type="entry name" value="Ureidogly_lyase"/>
    <property type="match status" value="1"/>
</dbReference>
<comment type="catalytic activity">
    <reaction evidence="4">
        <text>(S)-ureidoglycolate = urea + glyoxylate</text>
        <dbReference type="Rhea" id="RHEA:11304"/>
        <dbReference type="ChEBI" id="CHEBI:16199"/>
        <dbReference type="ChEBI" id="CHEBI:36655"/>
        <dbReference type="ChEBI" id="CHEBI:57296"/>
        <dbReference type="EC" id="4.3.2.3"/>
    </reaction>
</comment>
<gene>
    <name evidence="5" type="ORF">FNA67_09075</name>
</gene>
<dbReference type="GO" id="GO:0050385">
    <property type="term" value="F:ureidoglycolate lyase activity"/>
    <property type="evidence" value="ECO:0007669"/>
    <property type="project" value="UniProtKB-EC"/>
</dbReference>
<dbReference type="Proteomes" id="UP000321062">
    <property type="component" value="Chromosome"/>
</dbReference>
<dbReference type="CDD" id="cd20298">
    <property type="entry name" value="cupin_UAH"/>
    <property type="match status" value="1"/>
</dbReference>
<dbReference type="OrthoDB" id="9804602at2"/>
<dbReference type="AlphaFoldDB" id="A0A5B9DMR9"/>
<dbReference type="PANTHER" id="PTHR21221">
    <property type="entry name" value="UREIDOGLYCOLATE HYDROLASE"/>
    <property type="match status" value="1"/>
</dbReference>
<evidence type="ECO:0000256" key="3">
    <source>
        <dbReference type="ARBA" id="ARBA00023239"/>
    </source>
</evidence>
<reference evidence="5 6" key="1">
    <citation type="journal article" date="2015" name="Int. J. Syst. Evol. Microbiol.">
        <title>Youhaiella tibetensis gen. nov., sp. nov., isolated from subsurface sediment.</title>
        <authorList>
            <person name="Wang Y.X."/>
            <person name="Huang F.Q."/>
            <person name="Nogi Y."/>
            <person name="Pang S.J."/>
            <person name="Wang P.K."/>
            <person name="Lv J."/>
        </authorList>
    </citation>
    <scope>NUCLEOTIDE SEQUENCE [LARGE SCALE GENOMIC DNA]</scope>
    <source>
        <strain evidence="6">fig4</strain>
    </source>
</reference>